<dbReference type="STRING" id="1656094.BFC18_13905"/>
<gene>
    <name evidence="6" type="ORF">BFC18_13905</name>
</gene>
<keyword evidence="4" id="KW-0456">Lyase</keyword>
<evidence type="ECO:0000256" key="3">
    <source>
        <dbReference type="ARBA" id="ARBA00011233"/>
    </source>
</evidence>
<dbReference type="PROSITE" id="PS00160">
    <property type="entry name" value="ALDOLASE_KDPG_KHG_2"/>
    <property type="match status" value="1"/>
</dbReference>
<protein>
    <submittedName>
        <fullName evidence="6">Keto-deoxy-phosphogluconate aldolase</fullName>
    </submittedName>
</protein>
<dbReference type="SUPFAM" id="SSF51569">
    <property type="entry name" value="Aldolase"/>
    <property type="match status" value="1"/>
</dbReference>
<reference evidence="6 7" key="1">
    <citation type="submission" date="2016-08" db="EMBL/GenBank/DDBJ databases">
        <authorList>
            <person name="Seilhamer J.J."/>
        </authorList>
    </citation>
    <scope>NUCLEOTIDE SEQUENCE [LARGE SCALE GENOMIC DNA]</scope>
    <source>
        <strain evidence="6 7">KCTC 42603</strain>
    </source>
</reference>
<accession>A0A1E7Z9Z0</accession>
<evidence type="ECO:0000313" key="7">
    <source>
        <dbReference type="Proteomes" id="UP000175691"/>
    </source>
</evidence>
<evidence type="ECO:0000256" key="1">
    <source>
        <dbReference type="ARBA" id="ARBA00004761"/>
    </source>
</evidence>
<evidence type="ECO:0000256" key="2">
    <source>
        <dbReference type="ARBA" id="ARBA00006906"/>
    </source>
</evidence>
<comment type="caution">
    <text evidence="6">The sequence shown here is derived from an EMBL/GenBank/DDBJ whole genome shotgun (WGS) entry which is preliminary data.</text>
</comment>
<evidence type="ECO:0000256" key="5">
    <source>
        <dbReference type="ARBA" id="ARBA00023277"/>
    </source>
</evidence>
<evidence type="ECO:0000256" key="4">
    <source>
        <dbReference type="ARBA" id="ARBA00023239"/>
    </source>
</evidence>
<dbReference type="InterPro" id="IPR031338">
    <property type="entry name" value="KDPG/KHG_AS_2"/>
</dbReference>
<keyword evidence="5" id="KW-0119">Carbohydrate metabolism</keyword>
<dbReference type="CDD" id="cd00452">
    <property type="entry name" value="KDPG_aldolase"/>
    <property type="match status" value="1"/>
</dbReference>
<organism evidence="6 7">
    <name type="scientific">Alteromonas confluentis</name>
    <dbReference type="NCBI Taxonomy" id="1656094"/>
    <lineage>
        <taxon>Bacteria</taxon>
        <taxon>Pseudomonadati</taxon>
        <taxon>Pseudomonadota</taxon>
        <taxon>Gammaproteobacteria</taxon>
        <taxon>Alteromonadales</taxon>
        <taxon>Alteromonadaceae</taxon>
        <taxon>Alteromonas/Salinimonas group</taxon>
        <taxon>Alteromonas</taxon>
    </lineage>
</organism>
<keyword evidence="7" id="KW-1185">Reference proteome</keyword>
<dbReference type="GO" id="GO:0016829">
    <property type="term" value="F:lyase activity"/>
    <property type="evidence" value="ECO:0007669"/>
    <property type="project" value="UniProtKB-KW"/>
</dbReference>
<sequence>MKGIQSVVKGTPILPILQADTVDEALDIARAVQASGLKNLEVVRRTDAAADCVAAIRESLPDMVVGMGTVLTPEHAKEAVDAGSQFLVTPTLSPRLLDGLMSSGVPFIPGTSNPADILMASEYGLKELKFFPAHLSGGAPMLKALSSIFKDIKFCPTGGVSGDNVGDYLKLNNVFAVGGSWMIPSSDVKSGNWHSITQKCEQAIAAFKEYRP</sequence>
<evidence type="ECO:0000313" key="6">
    <source>
        <dbReference type="EMBL" id="OFC70271.1"/>
    </source>
</evidence>
<dbReference type="Proteomes" id="UP000175691">
    <property type="component" value="Unassembled WGS sequence"/>
</dbReference>
<dbReference type="InterPro" id="IPR013785">
    <property type="entry name" value="Aldolase_TIM"/>
</dbReference>
<name>A0A1E7Z9Z0_9ALTE</name>
<comment type="subunit">
    <text evidence="3">Homotrimer.</text>
</comment>
<dbReference type="AlphaFoldDB" id="A0A1E7Z9Z0"/>
<dbReference type="EMBL" id="MDHN01000029">
    <property type="protein sequence ID" value="OFC70271.1"/>
    <property type="molecule type" value="Genomic_DNA"/>
</dbReference>
<dbReference type="Pfam" id="PF01081">
    <property type="entry name" value="Aldolase"/>
    <property type="match status" value="1"/>
</dbReference>
<dbReference type="InterPro" id="IPR000887">
    <property type="entry name" value="Aldlse_KDPG_KHG"/>
</dbReference>
<comment type="similarity">
    <text evidence="2">Belongs to the KHG/KDPG aldolase family.</text>
</comment>
<dbReference type="PANTHER" id="PTHR30246">
    <property type="entry name" value="2-KETO-3-DEOXY-6-PHOSPHOGLUCONATE ALDOLASE"/>
    <property type="match status" value="1"/>
</dbReference>
<dbReference type="OrthoDB" id="9805177at2"/>
<comment type="pathway">
    <text evidence="1">Carbohydrate acid metabolism.</text>
</comment>
<proteinExistence type="inferred from homology"/>
<dbReference type="RefSeq" id="WP_070125914.1">
    <property type="nucleotide sequence ID" value="NZ_MDHN01000029.1"/>
</dbReference>
<dbReference type="PANTHER" id="PTHR30246:SF1">
    <property type="entry name" value="2-DEHYDRO-3-DEOXY-6-PHOSPHOGALACTONATE ALDOLASE-RELATED"/>
    <property type="match status" value="1"/>
</dbReference>
<dbReference type="NCBIfam" id="TIGR01182">
    <property type="entry name" value="eda"/>
    <property type="match status" value="1"/>
</dbReference>
<dbReference type="Gene3D" id="3.20.20.70">
    <property type="entry name" value="Aldolase class I"/>
    <property type="match status" value="1"/>
</dbReference>